<comment type="caution">
    <text evidence="1">The sequence shown here is derived from an EMBL/GenBank/DDBJ whole genome shotgun (WGS) entry which is preliminary data.</text>
</comment>
<name>A0A1F5MJG7_9BACT</name>
<accession>A0A1F5MJG7</accession>
<dbReference type="EMBL" id="MFDO01000016">
    <property type="protein sequence ID" value="OGE65514.1"/>
    <property type="molecule type" value="Genomic_DNA"/>
</dbReference>
<organism evidence="1 2">
    <name type="scientific">Candidatus Daviesbacteria bacterium RIFCSPLOWO2_01_FULL_40_24</name>
    <dbReference type="NCBI Taxonomy" id="1797787"/>
    <lineage>
        <taxon>Bacteria</taxon>
        <taxon>Candidatus Daviesiibacteriota</taxon>
    </lineage>
</organism>
<evidence type="ECO:0000313" key="1">
    <source>
        <dbReference type="EMBL" id="OGE65514.1"/>
    </source>
</evidence>
<sequence length="62" mass="6759">MKTLNKMKFVAFLLIILIQFIFIPISKTYAATSPSLGTAASYSILSPMMGSGTELKKAMLND</sequence>
<reference evidence="1 2" key="1">
    <citation type="journal article" date="2016" name="Nat. Commun.">
        <title>Thousands of microbial genomes shed light on interconnected biogeochemical processes in an aquifer system.</title>
        <authorList>
            <person name="Anantharaman K."/>
            <person name="Brown C.T."/>
            <person name="Hug L.A."/>
            <person name="Sharon I."/>
            <person name="Castelle C.J."/>
            <person name="Probst A.J."/>
            <person name="Thomas B.C."/>
            <person name="Singh A."/>
            <person name="Wilkins M.J."/>
            <person name="Karaoz U."/>
            <person name="Brodie E.L."/>
            <person name="Williams K.H."/>
            <person name="Hubbard S.S."/>
            <person name="Banfield J.F."/>
        </authorList>
    </citation>
    <scope>NUCLEOTIDE SEQUENCE [LARGE SCALE GENOMIC DNA]</scope>
</reference>
<dbReference type="Proteomes" id="UP000178017">
    <property type="component" value="Unassembled WGS sequence"/>
</dbReference>
<evidence type="ECO:0000313" key="2">
    <source>
        <dbReference type="Proteomes" id="UP000178017"/>
    </source>
</evidence>
<dbReference type="AlphaFoldDB" id="A0A1F5MJG7"/>
<gene>
    <name evidence="1" type="ORF">A3B49_01720</name>
</gene>
<proteinExistence type="predicted"/>
<protein>
    <submittedName>
        <fullName evidence="1">Uncharacterized protein</fullName>
    </submittedName>
</protein>